<name>A0AAN9UCK1_9PEZI</name>
<comment type="caution">
    <text evidence="1">The sequence shown here is derived from an EMBL/GenBank/DDBJ whole genome shotgun (WGS) entry which is preliminary data.</text>
</comment>
<accession>A0AAN9UCK1</accession>
<dbReference type="AlphaFoldDB" id="A0AAN9UCK1"/>
<sequence>MMDCQVWIMEYLRLLVERNYIDAEAVNLAEAQQEPSGLGICLKAVGRPPQDAGEAVRQAGDRPGN</sequence>
<dbReference type="EMBL" id="JAKJXP020000112">
    <property type="protein sequence ID" value="KAK7745123.1"/>
    <property type="molecule type" value="Genomic_DNA"/>
</dbReference>
<gene>
    <name evidence="1" type="ORF">SLS62_009922</name>
</gene>
<reference evidence="1 2" key="1">
    <citation type="submission" date="2024-02" db="EMBL/GenBank/DDBJ databases">
        <title>De novo assembly and annotation of 12 fungi associated with fruit tree decline syndrome in Ontario, Canada.</title>
        <authorList>
            <person name="Sulman M."/>
            <person name="Ellouze W."/>
            <person name="Ilyukhin E."/>
        </authorList>
    </citation>
    <scope>NUCLEOTIDE SEQUENCE [LARGE SCALE GENOMIC DNA]</scope>
    <source>
        <strain evidence="1 2">M11/M66-122</strain>
    </source>
</reference>
<proteinExistence type="predicted"/>
<organism evidence="1 2">
    <name type="scientific">Diatrype stigma</name>
    <dbReference type="NCBI Taxonomy" id="117547"/>
    <lineage>
        <taxon>Eukaryota</taxon>
        <taxon>Fungi</taxon>
        <taxon>Dikarya</taxon>
        <taxon>Ascomycota</taxon>
        <taxon>Pezizomycotina</taxon>
        <taxon>Sordariomycetes</taxon>
        <taxon>Xylariomycetidae</taxon>
        <taxon>Xylariales</taxon>
        <taxon>Diatrypaceae</taxon>
        <taxon>Diatrype</taxon>
    </lineage>
</organism>
<evidence type="ECO:0000313" key="2">
    <source>
        <dbReference type="Proteomes" id="UP001320420"/>
    </source>
</evidence>
<protein>
    <submittedName>
        <fullName evidence="1">Uncharacterized protein</fullName>
    </submittedName>
</protein>
<keyword evidence="2" id="KW-1185">Reference proteome</keyword>
<dbReference type="Proteomes" id="UP001320420">
    <property type="component" value="Unassembled WGS sequence"/>
</dbReference>
<evidence type="ECO:0000313" key="1">
    <source>
        <dbReference type="EMBL" id="KAK7745123.1"/>
    </source>
</evidence>